<evidence type="ECO:0000256" key="1">
    <source>
        <dbReference type="SAM" id="Phobius"/>
    </source>
</evidence>
<accession>A7ILZ8</accession>
<dbReference type="eggNOG" id="COG3524">
    <property type="taxonomic scope" value="Bacteria"/>
</dbReference>
<organism evidence="2 3">
    <name type="scientific">Xanthobacter autotrophicus (strain ATCC BAA-1158 / Py2)</name>
    <dbReference type="NCBI Taxonomy" id="78245"/>
    <lineage>
        <taxon>Bacteria</taxon>
        <taxon>Pseudomonadati</taxon>
        <taxon>Pseudomonadota</taxon>
        <taxon>Alphaproteobacteria</taxon>
        <taxon>Hyphomicrobiales</taxon>
        <taxon>Xanthobacteraceae</taxon>
        <taxon>Xanthobacter</taxon>
    </lineage>
</organism>
<dbReference type="GO" id="GO:0004713">
    <property type="term" value="F:protein tyrosine kinase activity"/>
    <property type="evidence" value="ECO:0007669"/>
    <property type="project" value="TreeGrafter"/>
</dbReference>
<evidence type="ECO:0000313" key="3">
    <source>
        <dbReference type="Proteomes" id="UP000002417"/>
    </source>
</evidence>
<dbReference type="HOGENOM" id="CLU_027864_0_0_5"/>
<dbReference type="PANTHER" id="PTHR32309:SF13">
    <property type="entry name" value="FERRIC ENTEROBACTIN TRANSPORT PROTEIN FEPE"/>
    <property type="match status" value="1"/>
</dbReference>
<dbReference type="PANTHER" id="PTHR32309">
    <property type="entry name" value="TYROSINE-PROTEIN KINASE"/>
    <property type="match status" value="1"/>
</dbReference>
<dbReference type="PhylomeDB" id="A7ILZ8"/>
<dbReference type="KEGG" id="xau:Xaut_3817"/>
<dbReference type="Proteomes" id="UP000002417">
    <property type="component" value="Chromosome"/>
</dbReference>
<sequence>MAGLPVAQPIRVLIERSRAFAVLPFVRPMLNWRRLPRTYGTGATASARWFRLLRLTFALVVLLPAVIAALYSGVIATPVYISEARLAIRESLGGRTMLDQGTQGASGARGAVSGILQSLSSLLGGTGRSAQSQAPFILTNFVTSRAYVARLDADGLLQRAFSGPGIDPLSALSGTASLEERWRYWNRHVTAAVDRRSEIVLLKVRAFSAEEAHLIAERILKDGEALLNDIVARSRAESVGRAREQLDRAQVRYTDALVRQQEWRARQRAVDPVQAADALGQSLLRLEQERIAADREMRALERLSAPDGPTSGVLRDRVHALDQEIADFKLRLARSGSGSTAVSALAAYEEAELEVRFAETMQSIAVAGLQEAERRARAQSAFVNVFVPPSLPSTASEPVWLKTGLFVFTLAGIFWINAMILVAVIRDHRH</sequence>
<dbReference type="EMBL" id="CP000781">
    <property type="protein sequence ID" value="ABS69041.1"/>
    <property type="molecule type" value="Genomic_DNA"/>
</dbReference>
<keyword evidence="1" id="KW-0472">Membrane</keyword>
<dbReference type="InterPro" id="IPR050445">
    <property type="entry name" value="Bact_polysacc_biosynth/exp"/>
</dbReference>
<keyword evidence="1" id="KW-1133">Transmembrane helix</keyword>
<keyword evidence="1" id="KW-0812">Transmembrane</keyword>
<evidence type="ECO:0000313" key="2">
    <source>
        <dbReference type="EMBL" id="ABS69041.1"/>
    </source>
</evidence>
<dbReference type="STRING" id="78245.Xaut_3817"/>
<feature type="transmembrane region" description="Helical" evidence="1">
    <location>
        <begin position="399"/>
        <end position="425"/>
    </location>
</feature>
<name>A7ILZ8_XANP2</name>
<dbReference type="AlphaFoldDB" id="A7ILZ8"/>
<gene>
    <name evidence="2" type="ordered locus">Xaut_3817</name>
</gene>
<feature type="transmembrane region" description="Helical" evidence="1">
    <location>
        <begin position="55"/>
        <end position="81"/>
    </location>
</feature>
<keyword evidence="3" id="KW-1185">Reference proteome</keyword>
<dbReference type="GO" id="GO:0005886">
    <property type="term" value="C:plasma membrane"/>
    <property type="evidence" value="ECO:0007669"/>
    <property type="project" value="TreeGrafter"/>
</dbReference>
<dbReference type="OrthoDB" id="7800844at2"/>
<proteinExistence type="predicted"/>
<reference evidence="2 3" key="1">
    <citation type="submission" date="2007-07" db="EMBL/GenBank/DDBJ databases">
        <title>Complete sequence of chromosome of Xanthobacter autotrophicus Py2.</title>
        <authorList>
            <consortium name="US DOE Joint Genome Institute"/>
            <person name="Copeland A."/>
            <person name="Lucas S."/>
            <person name="Lapidus A."/>
            <person name="Barry K."/>
            <person name="Glavina del Rio T."/>
            <person name="Hammon N."/>
            <person name="Israni S."/>
            <person name="Dalin E."/>
            <person name="Tice H."/>
            <person name="Pitluck S."/>
            <person name="Sims D."/>
            <person name="Brettin T."/>
            <person name="Bruce D."/>
            <person name="Detter J.C."/>
            <person name="Han C."/>
            <person name="Tapia R."/>
            <person name="Brainard J."/>
            <person name="Schmutz J."/>
            <person name="Larimer F."/>
            <person name="Land M."/>
            <person name="Hauser L."/>
            <person name="Kyrpides N."/>
            <person name="Kim E."/>
            <person name="Ensigns S.A."/>
            <person name="Richardson P."/>
        </authorList>
    </citation>
    <scope>NUCLEOTIDE SEQUENCE [LARGE SCALE GENOMIC DNA]</scope>
    <source>
        <strain evidence="3">ATCC BAA-1158 / Py2</strain>
    </source>
</reference>
<protein>
    <submittedName>
        <fullName evidence="2">Capsule polysaccharide export protein-like protein</fullName>
    </submittedName>
</protein>